<evidence type="ECO:0000259" key="2">
    <source>
        <dbReference type="Pfam" id="PF00472"/>
    </source>
</evidence>
<feature type="compositionally biased region" description="Basic residues" evidence="1">
    <location>
        <begin position="130"/>
        <end position="151"/>
    </location>
</feature>
<dbReference type="PANTHER" id="PTHR47814:SF1">
    <property type="entry name" value="PEPTIDYL-TRNA HYDROLASE ARFB"/>
    <property type="match status" value="1"/>
</dbReference>
<dbReference type="SUPFAM" id="SSF110916">
    <property type="entry name" value="Peptidyl-tRNA hydrolase domain-like"/>
    <property type="match status" value="1"/>
</dbReference>
<keyword evidence="3" id="KW-0378">Hydrolase</keyword>
<sequence length="151" mass="17221">MPTPDRVLTDAKRLSVSPRLSIPLSEFEITYARSGGPGGQNVNKVETKAVLRWRVTESPSLPGEVRERFLARYGGRVTKEGDLVLQSQRFRSRERNARDCLEKLAEMIRRVAAPPKPRRKTRATAASKERRLRGKKERSAVKRGRGRVREE</sequence>
<reference evidence="3" key="1">
    <citation type="submission" date="2020-07" db="EMBL/GenBank/DDBJ databases">
        <title>Huge and variable diversity of episymbiotic CPR bacteria and DPANN archaea in groundwater ecosystems.</title>
        <authorList>
            <person name="He C.Y."/>
            <person name="Keren R."/>
            <person name="Whittaker M."/>
            <person name="Farag I.F."/>
            <person name="Doudna J."/>
            <person name="Cate J.H.D."/>
            <person name="Banfield J.F."/>
        </authorList>
    </citation>
    <scope>NUCLEOTIDE SEQUENCE</scope>
    <source>
        <strain evidence="3">NC_groundwater_763_Ag_S-0.2um_68_21</strain>
    </source>
</reference>
<dbReference type="InterPro" id="IPR000352">
    <property type="entry name" value="Pep_chain_release_fac_I"/>
</dbReference>
<evidence type="ECO:0000313" key="4">
    <source>
        <dbReference type="Proteomes" id="UP000782312"/>
    </source>
</evidence>
<feature type="domain" description="Prokaryotic-type class I peptide chain release factors" evidence="2">
    <location>
        <begin position="20"/>
        <end position="145"/>
    </location>
</feature>
<comment type="caution">
    <text evidence="3">The sequence shown here is derived from an EMBL/GenBank/DDBJ whole genome shotgun (WGS) entry which is preliminary data.</text>
</comment>
<evidence type="ECO:0000256" key="1">
    <source>
        <dbReference type="SAM" id="MobiDB-lite"/>
    </source>
</evidence>
<dbReference type="GO" id="GO:0043022">
    <property type="term" value="F:ribosome binding"/>
    <property type="evidence" value="ECO:0007669"/>
    <property type="project" value="TreeGrafter"/>
</dbReference>
<organism evidence="3 4">
    <name type="scientific">Tectimicrobiota bacterium</name>
    <dbReference type="NCBI Taxonomy" id="2528274"/>
    <lineage>
        <taxon>Bacteria</taxon>
        <taxon>Pseudomonadati</taxon>
        <taxon>Nitrospinota/Tectimicrobiota group</taxon>
        <taxon>Candidatus Tectimicrobiota</taxon>
    </lineage>
</organism>
<name>A0A932HXK2_UNCTE</name>
<dbReference type="GO" id="GO:0003747">
    <property type="term" value="F:translation release factor activity"/>
    <property type="evidence" value="ECO:0007669"/>
    <property type="project" value="InterPro"/>
</dbReference>
<accession>A0A932HXK2</accession>
<dbReference type="EC" id="3.1.1.29" evidence="3"/>
<dbReference type="EMBL" id="JACPUR010000015">
    <property type="protein sequence ID" value="MBI3127117.1"/>
    <property type="molecule type" value="Genomic_DNA"/>
</dbReference>
<dbReference type="PANTHER" id="PTHR47814">
    <property type="entry name" value="PEPTIDYL-TRNA HYDROLASE ARFB"/>
    <property type="match status" value="1"/>
</dbReference>
<dbReference type="FunFam" id="3.30.160.20:FF:000046">
    <property type="entry name" value="Peptidyl-tRNA hydrolase ICT1"/>
    <property type="match status" value="1"/>
</dbReference>
<proteinExistence type="predicted"/>
<dbReference type="GO" id="GO:0072344">
    <property type="term" value="P:rescue of stalled ribosome"/>
    <property type="evidence" value="ECO:0007669"/>
    <property type="project" value="TreeGrafter"/>
</dbReference>
<gene>
    <name evidence="3" type="primary">arfB</name>
    <name evidence="3" type="ORF">HYZ11_05900</name>
</gene>
<dbReference type="Pfam" id="PF00472">
    <property type="entry name" value="RF-1"/>
    <property type="match status" value="1"/>
</dbReference>
<protein>
    <submittedName>
        <fullName evidence="3">Aminoacyl-tRNA hydrolase</fullName>
        <ecNumber evidence="3">3.1.1.29</ecNumber>
    </submittedName>
</protein>
<dbReference type="Proteomes" id="UP000782312">
    <property type="component" value="Unassembled WGS sequence"/>
</dbReference>
<dbReference type="NCBIfam" id="NF006718">
    <property type="entry name" value="PRK09256.1"/>
    <property type="match status" value="1"/>
</dbReference>
<feature type="region of interest" description="Disordered" evidence="1">
    <location>
        <begin position="110"/>
        <end position="151"/>
    </location>
</feature>
<dbReference type="Gene3D" id="3.30.160.20">
    <property type="match status" value="1"/>
</dbReference>
<dbReference type="AlphaFoldDB" id="A0A932HXK2"/>
<evidence type="ECO:0000313" key="3">
    <source>
        <dbReference type="EMBL" id="MBI3127117.1"/>
    </source>
</evidence>
<dbReference type="GO" id="GO:0004045">
    <property type="term" value="F:peptidyl-tRNA hydrolase activity"/>
    <property type="evidence" value="ECO:0007669"/>
    <property type="project" value="UniProtKB-EC"/>
</dbReference>